<keyword evidence="3" id="KW-1185">Reference proteome</keyword>
<accession>K1WNE7</accession>
<dbReference type="PANTHER" id="PTHR39401">
    <property type="entry name" value="SNOAL-LIKE DOMAIN-CONTAINING PROTEIN"/>
    <property type="match status" value="1"/>
</dbReference>
<protein>
    <recommendedName>
        <fullName evidence="4">SnoaL-like domain-containing protein</fullName>
    </recommendedName>
</protein>
<evidence type="ECO:0000313" key="3">
    <source>
        <dbReference type="Proteomes" id="UP000006753"/>
    </source>
</evidence>
<dbReference type="PANTHER" id="PTHR39401:SF1">
    <property type="entry name" value="SNOAL-LIKE DOMAIN-CONTAINING PROTEIN"/>
    <property type="match status" value="1"/>
</dbReference>
<organism evidence="2 3">
    <name type="scientific">Marssonina brunnea f. sp. multigermtubi (strain MB_m1)</name>
    <name type="common">Marssonina leaf spot fungus</name>
    <dbReference type="NCBI Taxonomy" id="1072389"/>
    <lineage>
        <taxon>Eukaryota</taxon>
        <taxon>Fungi</taxon>
        <taxon>Dikarya</taxon>
        <taxon>Ascomycota</taxon>
        <taxon>Pezizomycotina</taxon>
        <taxon>Leotiomycetes</taxon>
        <taxon>Helotiales</taxon>
        <taxon>Drepanopezizaceae</taxon>
        <taxon>Drepanopeziza</taxon>
    </lineage>
</organism>
<dbReference type="EMBL" id="JH921448">
    <property type="protein sequence ID" value="EKD13877.1"/>
    <property type="molecule type" value="Genomic_DNA"/>
</dbReference>
<name>K1WNE7_MARBU</name>
<feature type="signal peptide" evidence="1">
    <location>
        <begin position="1"/>
        <end position="21"/>
    </location>
</feature>
<dbReference type="GeneID" id="18764013"/>
<dbReference type="OMA" id="GNKHWNH"/>
<evidence type="ECO:0000313" key="2">
    <source>
        <dbReference type="EMBL" id="EKD13877.1"/>
    </source>
</evidence>
<reference evidence="2 3" key="1">
    <citation type="journal article" date="2012" name="BMC Genomics">
        <title>Sequencing the genome of Marssonina brunnea reveals fungus-poplar co-evolution.</title>
        <authorList>
            <person name="Zhu S."/>
            <person name="Cao Y.-Z."/>
            <person name="Jiang C."/>
            <person name="Tan B.-Y."/>
            <person name="Wang Z."/>
            <person name="Feng S."/>
            <person name="Zhang L."/>
            <person name="Su X.-H."/>
            <person name="Brejova B."/>
            <person name="Vinar T."/>
            <person name="Xu M."/>
            <person name="Wang M.-X."/>
            <person name="Zhang S.-G."/>
            <person name="Huang M.-R."/>
            <person name="Wu R."/>
            <person name="Zhou Y."/>
        </authorList>
    </citation>
    <scope>NUCLEOTIDE SEQUENCE [LARGE SCALE GENOMIC DNA]</scope>
    <source>
        <strain evidence="2 3">MB_m1</strain>
    </source>
</reference>
<dbReference type="RefSeq" id="XP_007295967.1">
    <property type="nucleotide sequence ID" value="XM_007295905.1"/>
</dbReference>
<dbReference type="HOGENOM" id="CLU_129980_0_0_1"/>
<evidence type="ECO:0000256" key="1">
    <source>
        <dbReference type="SAM" id="SignalP"/>
    </source>
</evidence>
<dbReference type="InParanoid" id="K1WNE7"/>
<keyword evidence="1" id="KW-0732">Signal</keyword>
<sequence>MKSFSKFLSLGLVSLLGLVQSLDMADYSEGPGIDAGFREYLSELYRMTEDPATTTEFTNFFTPDGVLIVRKVVATGSDEIIALKHKLLPTAGNKHWNHRPNVTTVESETDKHKVFHSLGVIEASYDGGSCSQAYYSTRFTINKGADGVLSMKPHSGNLAIYDDYVVEPAVSPTNIPCGTRG</sequence>
<proteinExistence type="predicted"/>
<dbReference type="KEGG" id="mbe:MBM_08078"/>
<dbReference type="AlphaFoldDB" id="K1WNE7"/>
<dbReference type="Proteomes" id="UP000006753">
    <property type="component" value="Unassembled WGS sequence"/>
</dbReference>
<gene>
    <name evidence="2" type="ORF">MBM_08078</name>
</gene>
<dbReference type="OrthoDB" id="5176208at2759"/>
<feature type="chain" id="PRO_5003852989" description="SnoaL-like domain-containing protein" evidence="1">
    <location>
        <begin position="22"/>
        <end position="181"/>
    </location>
</feature>
<dbReference type="eggNOG" id="ENOG502SNM9">
    <property type="taxonomic scope" value="Eukaryota"/>
</dbReference>
<evidence type="ECO:0008006" key="4">
    <source>
        <dbReference type="Google" id="ProtNLM"/>
    </source>
</evidence>